<gene>
    <name evidence="15" type="ORF">BD310DRAFT_975931</name>
</gene>
<comment type="catalytic activity">
    <reaction evidence="1">
        <text>Release of an N-terminal tripeptide from a polypeptide.</text>
        <dbReference type="EC" id="3.4.14.10"/>
    </reaction>
</comment>
<dbReference type="Pfam" id="PF00082">
    <property type="entry name" value="Peptidase_S8"/>
    <property type="match status" value="1"/>
</dbReference>
<keyword evidence="16" id="KW-1185">Reference proteome</keyword>
<feature type="compositionally biased region" description="Low complexity" evidence="12">
    <location>
        <begin position="568"/>
        <end position="580"/>
    </location>
</feature>
<dbReference type="SMART" id="SM00944">
    <property type="entry name" value="Pro-kuma_activ"/>
    <property type="match status" value="1"/>
</dbReference>
<evidence type="ECO:0000256" key="1">
    <source>
        <dbReference type="ARBA" id="ARBA00001910"/>
    </source>
</evidence>
<organism evidence="15 16">
    <name type="scientific">Dichomitus squalens</name>
    <dbReference type="NCBI Taxonomy" id="114155"/>
    <lineage>
        <taxon>Eukaryota</taxon>
        <taxon>Fungi</taxon>
        <taxon>Dikarya</taxon>
        <taxon>Basidiomycota</taxon>
        <taxon>Agaricomycotina</taxon>
        <taxon>Agaricomycetes</taxon>
        <taxon>Polyporales</taxon>
        <taxon>Polyporaceae</taxon>
        <taxon>Dichomitus</taxon>
    </lineage>
</organism>
<feature type="chain" id="PRO_5043960805" description="tripeptidyl-peptidase II" evidence="13">
    <location>
        <begin position="17"/>
        <end position="622"/>
    </location>
</feature>
<comment type="subcellular location">
    <subcellularLocation>
        <location evidence="3">Secreted</location>
        <location evidence="3">Extracellular space</location>
    </subcellularLocation>
</comment>
<evidence type="ECO:0000256" key="13">
    <source>
        <dbReference type="SAM" id="SignalP"/>
    </source>
</evidence>
<evidence type="ECO:0000256" key="6">
    <source>
        <dbReference type="ARBA" id="ARBA00022723"/>
    </source>
</evidence>
<keyword evidence="5 11" id="KW-0645">Protease</keyword>
<protein>
    <recommendedName>
        <fullName evidence="4">tripeptidyl-peptidase II</fullName>
        <ecNumber evidence="4">3.4.14.10</ecNumber>
    </recommendedName>
</protein>
<feature type="active site" description="Charge relay system" evidence="11">
    <location>
        <position position="288"/>
    </location>
</feature>
<feature type="binding site" evidence="11">
    <location>
        <position position="521"/>
    </location>
    <ligand>
        <name>Ca(2+)</name>
        <dbReference type="ChEBI" id="CHEBI:29108"/>
    </ligand>
</feature>
<accession>A0A4Q9NQV0</accession>
<dbReference type="PANTHER" id="PTHR14218:SF15">
    <property type="entry name" value="TRIPEPTIDYL-PEPTIDASE 1"/>
    <property type="match status" value="1"/>
</dbReference>
<proteinExistence type="predicted"/>
<sequence length="622" mass="64818">MVAAGLLLFLLPVVWGRPTTTPLELVVRSQRPGPPSGFSLGHVSEDTLRLTIAITQPDLSGLQAALLDVSHPSSANYGRHLSKHEVGQFAAPRPDSTKAVMNWLTSNGITPTAQSGSGDTLDLELPIARANVLLAANFTPYVHDATNMIMTRTLSYSLPAHLHEHIAFVYPTTQFTAPTVGAAAVKIVHPANTEQRSSPRREDVPASCDQRMTPSCLQALYNIPSAPATAANNSIFVGGFNSNMATQADLSSFLAAQRPDFPNGTLNTTSLDGTQLNSQSATIEGSLDVQYTAGLATNVSTTLLSSSSSQMSDFVAMAQFLLKQDQVPLVLSTSAGFIEEPDSVDMQTMLCNYYMQLGARGTTVIFSTGDNGVAGNSATCFAGKALQPSFPASCPYVTAVGSTANIPETAASFSGGGFSNTFTSPDYQKDAVAAYLQKLNSTNAGLFDASGRAYPDVSMHGVNFAIKVNGQDVLVNGTSASAPAFASVVALLNDQLLNAGKSPLGFLNPLLYSSGVSAFNDITTGSNPGCGTEGFQAAAGWDPVTGLGTPDFDKLLSVVSNGTIHLSAASSPKSSSISTPAPTPQAPQEIPDHAQKDNGAGSAIVPSLTYFVPLILLSILMQ</sequence>
<feature type="binding site" evidence="11">
    <location>
        <position position="542"/>
    </location>
    <ligand>
        <name>Ca(2+)</name>
        <dbReference type="ChEBI" id="CHEBI:29108"/>
    </ligand>
</feature>
<evidence type="ECO:0000256" key="7">
    <source>
        <dbReference type="ARBA" id="ARBA00022801"/>
    </source>
</evidence>
<dbReference type="SUPFAM" id="SSF54897">
    <property type="entry name" value="Protease propeptides/inhibitors"/>
    <property type="match status" value="1"/>
</dbReference>
<dbReference type="GO" id="GO:0004252">
    <property type="term" value="F:serine-type endopeptidase activity"/>
    <property type="evidence" value="ECO:0007669"/>
    <property type="project" value="UniProtKB-UniRule"/>
</dbReference>
<dbReference type="STRING" id="114155.A0A4Q9NQV0"/>
<evidence type="ECO:0000256" key="5">
    <source>
        <dbReference type="ARBA" id="ARBA00022670"/>
    </source>
</evidence>
<feature type="binding site" evidence="11">
    <location>
        <position position="522"/>
    </location>
    <ligand>
        <name>Ca(2+)</name>
        <dbReference type="ChEBI" id="CHEBI:29108"/>
    </ligand>
</feature>
<keyword evidence="9 11" id="KW-0106">Calcium</keyword>
<dbReference type="EMBL" id="ML145105">
    <property type="protein sequence ID" value="TBU60432.1"/>
    <property type="molecule type" value="Genomic_DNA"/>
</dbReference>
<dbReference type="InterPro" id="IPR030400">
    <property type="entry name" value="Sedolisin_dom"/>
</dbReference>
<dbReference type="CDD" id="cd04056">
    <property type="entry name" value="Peptidases_S53"/>
    <property type="match status" value="1"/>
</dbReference>
<keyword evidence="13" id="KW-0732">Signal</keyword>
<keyword evidence="7 11" id="KW-0378">Hydrolase</keyword>
<comment type="function">
    <text evidence="2">Secreted tripeptidyl-peptidase which degrades proteins at acidic pHs and is involved in virulence.</text>
</comment>
<comment type="cofactor">
    <cofactor evidence="11">
        <name>Ca(2+)</name>
        <dbReference type="ChEBI" id="CHEBI:29108"/>
    </cofactor>
    <text evidence="11">Binds 1 Ca(2+) ion per subunit.</text>
</comment>
<keyword evidence="8 11" id="KW-0720">Serine protease</keyword>
<dbReference type="CDD" id="cd11377">
    <property type="entry name" value="Pro-peptidase_S53"/>
    <property type="match status" value="1"/>
</dbReference>
<evidence type="ECO:0000256" key="4">
    <source>
        <dbReference type="ARBA" id="ARBA00012462"/>
    </source>
</evidence>
<dbReference type="GO" id="GO:0008240">
    <property type="term" value="F:tripeptidyl-peptidase activity"/>
    <property type="evidence" value="ECO:0007669"/>
    <property type="project" value="UniProtKB-EC"/>
</dbReference>
<dbReference type="Gene3D" id="3.40.50.200">
    <property type="entry name" value="Peptidase S8/S53 domain"/>
    <property type="match status" value="1"/>
</dbReference>
<evidence type="ECO:0000256" key="2">
    <source>
        <dbReference type="ARBA" id="ARBA00002451"/>
    </source>
</evidence>
<name>A0A4Q9NQV0_9APHY</name>
<feature type="binding site" evidence="11">
    <location>
        <position position="540"/>
    </location>
    <ligand>
        <name>Ca(2+)</name>
        <dbReference type="ChEBI" id="CHEBI:29108"/>
    </ligand>
</feature>
<evidence type="ECO:0000256" key="10">
    <source>
        <dbReference type="ARBA" id="ARBA00023145"/>
    </source>
</evidence>
<dbReference type="PANTHER" id="PTHR14218">
    <property type="entry name" value="PROTEASE S8 TRIPEPTIDYL PEPTIDASE I CLN2"/>
    <property type="match status" value="1"/>
</dbReference>
<dbReference type="Pfam" id="PF09286">
    <property type="entry name" value="Pro-kuma_activ"/>
    <property type="match status" value="1"/>
</dbReference>
<dbReference type="GO" id="GO:0006508">
    <property type="term" value="P:proteolysis"/>
    <property type="evidence" value="ECO:0007669"/>
    <property type="project" value="UniProtKB-KW"/>
</dbReference>
<dbReference type="SUPFAM" id="SSF52743">
    <property type="entry name" value="Subtilisin-like"/>
    <property type="match status" value="1"/>
</dbReference>
<dbReference type="InterPro" id="IPR015366">
    <property type="entry name" value="S53_propep"/>
</dbReference>
<dbReference type="Proteomes" id="UP000292082">
    <property type="component" value="Unassembled WGS sequence"/>
</dbReference>
<feature type="region of interest" description="Disordered" evidence="12">
    <location>
        <begin position="568"/>
        <end position="598"/>
    </location>
</feature>
<evidence type="ECO:0000313" key="16">
    <source>
        <dbReference type="Proteomes" id="UP000292082"/>
    </source>
</evidence>
<dbReference type="PROSITE" id="PS51695">
    <property type="entry name" value="SEDOLISIN"/>
    <property type="match status" value="1"/>
</dbReference>
<keyword evidence="10" id="KW-0865">Zymogen</keyword>
<feature type="signal peptide" evidence="13">
    <location>
        <begin position="1"/>
        <end position="16"/>
    </location>
</feature>
<feature type="active site" description="Charge relay system" evidence="11">
    <location>
        <position position="284"/>
    </location>
</feature>
<evidence type="ECO:0000259" key="14">
    <source>
        <dbReference type="PROSITE" id="PS51695"/>
    </source>
</evidence>
<evidence type="ECO:0000313" key="15">
    <source>
        <dbReference type="EMBL" id="TBU60432.1"/>
    </source>
</evidence>
<dbReference type="AlphaFoldDB" id="A0A4Q9NQV0"/>
<keyword evidence="6 11" id="KW-0479">Metal-binding</keyword>
<dbReference type="GO" id="GO:0005576">
    <property type="term" value="C:extracellular region"/>
    <property type="evidence" value="ECO:0007669"/>
    <property type="project" value="UniProtKB-SubCell"/>
</dbReference>
<dbReference type="InterPro" id="IPR050819">
    <property type="entry name" value="Tripeptidyl-peptidase_I"/>
</dbReference>
<dbReference type="InterPro" id="IPR000209">
    <property type="entry name" value="Peptidase_S8/S53_dom"/>
</dbReference>
<evidence type="ECO:0000256" key="9">
    <source>
        <dbReference type="ARBA" id="ARBA00022837"/>
    </source>
</evidence>
<dbReference type="InterPro" id="IPR036852">
    <property type="entry name" value="Peptidase_S8/S53_dom_sf"/>
</dbReference>
<evidence type="ECO:0000256" key="11">
    <source>
        <dbReference type="PROSITE-ProRule" id="PRU01032"/>
    </source>
</evidence>
<dbReference type="GO" id="GO:0046872">
    <property type="term" value="F:metal ion binding"/>
    <property type="evidence" value="ECO:0007669"/>
    <property type="project" value="UniProtKB-UniRule"/>
</dbReference>
<feature type="domain" description="Peptidase S53" evidence="14">
    <location>
        <begin position="211"/>
        <end position="562"/>
    </location>
</feature>
<evidence type="ECO:0000256" key="8">
    <source>
        <dbReference type="ARBA" id="ARBA00022825"/>
    </source>
</evidence>
<evidence type="ECO:0000256" key="12">
    <source>
        <dbReference type="SAM" id="MobiDB-lite"/>
    </source>
</evidence>
<reference evidence="15 16" key="1">
    <citation type="submission" date="2019-01" db="EMBL/GenBank/DDBJ databases">
        <title>Draft genome sequences of three monokaryotic isolates of the white-rot basidiomycete fungus Dichomitus squalens.</title>
        <authorList>
            <consortium name="DOE Joint Genome Institute"/>
            <person name="Lopez S.C."/>
            <person name="Andreopoulos B."/>
            <person name="Pangilinan J."/>
            <person name="Lipzen A."/>
            <person name="Riley R."/>
            <person name="Ahrendt S."/>
            <person name="Ng V."/>
            <person name="Barry K."/>
            <person name="Daum C."/>
            <person name="Grigoriev I.V."/>
            <person name="Hilden K.S."/>
            <person name="Makela M.R."/>
            <person name="de Vries R.P."/>
        </authorList>
    </citation>
    <scope>NUCLEOTIDE SEQUENCE [LARGE SCALE GENOMIC DNA]</scope>
    <source>
        <strain evidence="15 16">CBS 464.89</strain>
    </source>
</reference>
<evidence type="ECO:0000256" key="3">
    <source>
        <dbReference type="ARBA" id="ARBA00004239"/>
    </source>
</evidence>
<dbReference type="EC" id="3.4.14.10" evidence="4"/>
<feature type="active site" description="Charge relay system" evidence="11">
    <location>
        <position position="479"/>
    </location>
</feature>